<gene>
    <name evidence="6" type="ORF">ODALV1_LOCUS24858</name>
</gene>
<evidence type="ECO:0000259" key="5">
    <source>
        <dbReference type="Pfam" id="PF03167"/>
    </source>
</evidence>
<sequence length="386" mass="44531">MEPNYGTWIFEVLSRQPDLVNECANRIFSTEPKIKFSSVFPTFFDLNSNTLSWIEVFSRYFAIDRVRNDVLKDWLQSPEGQDVRQIVYSMFTQFKNLGYEKVYRVFELYVCLFYIYKLLVQQNYRRNDKPFSSMAGFPVQATRVVILGNDPAGRVDSSGYSFHGSNCPSTTELISLINSDMQVLSEYLDVSFQMTDDELENEKANCNLQGLINQGVLFMNVKLTPDKEDRLKGAWEILTDFLLKYLSTQPTPIVFILAGNVAAGKSKLIDHSTNFCMCVYHPSFYCYNHPKPTYDWAYNVPLINANAIIFQTIGKQYMIDWSDVSGTKPGKEQRLDSLAREFSNILCYPGNHPFADYSLNIKEDLRRFYFLKANRTVDTELLPPVA</sequence>
<dbReference type="Gene3D" id="3.40.470.10">
    <property type="entry name" value="Uracil-DNA glycosylase-like domain"/>
    <property type="match status" value="1"/>
</dbReference>
<dbReference type="PANTHER" id="PTHR11264">
    <property type="entry name" value="URACIL-DNA GLYCOSYLASE"/>
    <property type="match status" value="1"/>
</dbReference>
<protein>
    <recommendedName>
        <fullName evidence="5">Uracil-DNA glycosylase-like domain-containing protein</fullName>
    </recommendedName>
</protein>
<dbReference type="SUPFAM" id="SSF52141">
    <property type="entry name" value="Uracil-DNA glycosylase-like"/>
    <property type="match status" value="1"/>
</dbReference>
<name>A0ABP1RQJ0_9HEXA</name>
<dbReference type="InterPro" id="IPR036895">
    <property type="entry name" value="Uracil-DNA_glycosylase-like_sf"/>
</dbReference>
<proteinExistence type="inferred from homology"/>
<feature type="domain" description="Uracil-DNA glycosylase-like" evidence="5">
    <location>
        <begin position="141"/>
        <end position="292"/>
    </location>
</feature>
<dbReference type="EMBL" id="CAXLJM020000095">
    <property type="protein sequence ID" value="CAL8132994.1"/>
    <property type="molecule type" value="Genomic_DNA"/>
</dbReference>
<evidence type="ECO:0000256" key="2">
    <source>
        <dbReference type="ARBA" id="ARBA00022763"/>
    </source>
</evidence>
<organism evidence="6 7">
    <name type="scientific">Orchesella dallaii</name>
    <dbReference type="NCBI Taxonomy" id="48710"/>
    <lineage>
        <taxon>Eukaryota</taxon>
        <taxon>Metazoa</taxon>
        <taxon>Ecdysozoa</taxon>
        <taxon>Arthropoda</taxon>
        <taxon>Hexapoda</taxon>
        <taxon>Collembola</taxon>
        <taxon>Entomobryomorpha</taxon>
        <taxon>Entomobryoidea</taxon>
        <taxon>Orchesellidae</taxon>
        <taxon>Orchesellinae</taxon>
        <taxon>Orchesella</taxon>
    </lineage>
</organism>
<keyword evidence="4" id="KW-0234">DNA repair</keyword>
<evidence type="ECO:0000313" key="7">
    <source>
        <dbReference type="Proteomes" id="UP001642540"/>
    </source>
</evidence>
<keyword evidence="2" id="KW-0227">DNA damage</keyword>
<evidence type="ECO:0000313" key="6">
    <source>
        <dbReference type="EMBL" id="CAL8132994.1"/>
    </source>
</evidence>
<dbReference type="InterPro" id="IPR005122">
    <property type="entry name" value="Uracil-DNA_glycosylase-like"/>
</dbReference>
<accession>A0ABP1RQJ0</accession>
<evidence type="ECO:0000256" key="4">
    <source>
        <dbReference type="ARBA" id="ARBA00023204"/>
    </source>
</evidence>
<comment type="caution">
    <text evidence="6">The sequence shown here is derived from an EMBL/GenBank/DDBJ whole genome shotgun (WGS) entry which is preliminary data.</text>
</comment>
<keyword evidence="7" id="KW-1185">Reference proteome</keyword>
<dbReference type="PANTHER" id="PTHR11264:SF0">
    <property type="entry name" value="URACIL-DNA GLYCOSYLASE"/>
    <property type="match status" value="1"/>
</dbReference>
<dbReference type="Pfam" id="PF03167">
    <property type="entry name" value="UDG"/>
    <property type="match status" value="1"/>
</dbReference>
<reference evidence="6 7" key="1">
    <citation type="submission" date="2024-08" db="EMBL/GenBank/DDBJ databases">
        <authorList>
            <person name="Cucini C."/>
            <person name="Frati F."/>
        </authorList>
    </citation>
    <scope>NUCLEOTIDE SEQUENCE [LARGE SCALE GENOMIC DNA]</scope>
</reference>
<dbReference type="InterPro" id="IPR002043">
    <property type="entry name" value="UDG_fam1"/>
</dbReference>
<comment type="similarity">
    <text evidence="1">Belongs to the uracil-DNA glycosylase (UDG) superfamily. UNG family.</text>
</comment>
<keyword evidence="3" id="KW-0378">Hydrolase</keyword>
<evidence type="ECO:0000256" key="1">
    <source>
        <dbReference type="ARBA" id="ARBA00008184"/>
    </source>
</evidence>
<dbReference type="Proteomes" id="UP001642540">
    <property type="component" value="Unassembled WGS sequence"/>
</dbReference>
<evidence type="ECO:0000256" key="3">
    <source>
        <dbReference type="ARBA" id="ARBA00022801"/>
    </source>
</evidence>